<protein>
    <submittedName>
        <fullName evidence="2">Uncharacterized protein</fullName>
    </submittedName>
</protein>
<feature type="signal peptide" evidence="1">
    <location>
        <begin position="1"/>
        <end position="22"/>
    </location>
</feature>
<dbReference type="EMBL" id="SSHJ02000007">
    <property type="protein sequence ID" value="MFN0256789.1"/>
    <property type="molecule type" value="Genomic_DNA"/>
</dbReference>
<feature type="chain" id="PRO_5046914414" evidence="1">
    <location>
        <begin position="23"/>
        <end position="208"/>
    </location>
</feature>
<proteinExistence type="predicted"/>
<comment type="caution">
    <text evidence="2">The sequence shown here is derived from an EMBL/GenBank/DDBJ whole genome shotgun (WGS) entry which is preliminary data.</text>
</comment>
<keyword evidence="3" id="KW-1185">Reference proteome</keyword>
<evidence type="ECO:0000313" key="2">
    <source>
        <dbReference type="EMBL" id="MFN0256789.1"/>
    </source>
</evidence>
<keyword evidence="1" id="KW-0732">Signal</keyword>
<accession>A0ABW9J9M7</accession>
<dbReference type="Proteomes" id="UP001517247">
    <property type="component" value="Unassembled WGS sequence"/>
</dbReference>
<gene>
    <name evidence="2" type="ORF">E6A44_014460</name>
</gene>
<evidence type="ECO:0000313" key="3">
    <source>
        <dbReference type="Proteomes" id="UP001517247"/>
    </source>
</evidence>
<evidence type="ECO:0000256" key="1">
    <source>
        <dbReference type="SAM" id="SignalP"/>
    </source>
</evidence>
<organism evidence="2 3">
    <name type="scientific">Pedobacter ureilyticus</name>
    <dbReference type="NCBI Taxonomy" id="1393051"/>
    <lineage>
        <taxon>Bacteria</taxon>
        <taxon>Pseudomonadati</taxon>
        <taxon>Bacteroidota</taxon>
        <taxon>Sphingobacteriia</taxon>
        <taxon>Sphingobacteriales</taxon>
        <taxon>Sphingobacteriaceae</taxon>
        <taxon>Pedobacter</taxon>
    </lineage>
</organism>
<sequence>MKTMHQLTLVILTLLFAHTTSAQTKQDPRITQFLSQKASLKNSAAHNLLQTLFPEYNLKQMQHICLIVGDWTAADQQGKRFKYLYQQRFYLAAKVDTLKDSPETTAEKISKMWNIYQQTGYTSCNASTFDVRDGNLLKYAVADKFEDFLQDAIKWKLDLNKIDNSDGMTLLDYIDDNLLRAKGSALESTYKKYHDMFRKAGAKYKKEL</sequence>
<name>A0ABW9J9M7_9SPHI</name>
<dbReference type="RefSeq" id="WP_138723869.1">
    <property type="nucleotide sequence ID" value="NZ_SSHJ02000007.1"/>
</dbReference>
<reference evidence="2 3" key="1">
    <citation type="submission" date="2024-12" db="EMBL/GenBank/DDBJ databases">
        <authorList>
            <person name="Hu S."/>
        </authorList>
    </citation>
    <scope>NUCLEOTIDE SEQUENCE [LARGE SCALE GENOMIC DNA]</scope>
    <source>
        <strain evidence="2 3">THG-T11</strain>
    </source>
</reference>